<dbReference type="Pfam" id="PF00296">
    <property type="entry name" value="Bac_luciferase"/>
    <property type="match status" value="1"/>
</dbReference>
<dbReference type="Proteomes" id="UP000186894">
    <property type="component" value="Unassembled WGS sequence"/>
</dbReference>
<comment type="similarity">
    <text evidence="5">Belongs to the NtaA/SnaA/DszA monooxygenase family.</text>
</comment>
<feature type="binding site" evidence="6">
    <location>
        <position position="58"/>
    </location>
    <ligand>
        <name>FMN</name>
        <dbReference type="ChEBI" id="CHEBI:58210"/>
    </ligand>
</feature>
<evidence type="ECO:0000313" key="9">
    <source>
        <dbReference type="Proteomes" id="UP000186894"/>
    </source>
</evidence>
<dbReference type="InterPro" id="IPR036661">
    <property type="entry name" value="Luciferase-like_sf"/>
</dbReference>
<dbReference type="STRING" id="1867956.BJF95_16590"/>
<dbReference type="NCBIfam" id="TIGR03860">
    <property type="entry name" value="FMN_nitrolo"/>
    <property type="match status" value="1"/>
</dbReference>
<feature type="binding site" evidence="6">
    <location>
        <position position="151"/>
    </location>
    <ligand>
        <name>FMN</name>
        <dbReference type="ChEBI" id="CHEBI:58210"/>
    </ligand>
</feature>
<keyword evidence="9" id="KW-1185">Reference proteome</keyword>
<keyword evidence="3" id="KW-0560">Oxidoreductase</keyword>
<dbReference type="GO" id="GO:0016705">
    <property type="term" value="F:oxidoreductase activity, acting on paired donors, with incorporation or reduction of molecular oxygen"/>
    <property type="evidence" value="ECO:0007669"/>
    <property type="project" value="InterPro"/>
</dbReference>
<evidence type="ECO:0000256" key="2">
    <source>
        <dbReference type="ARBA" id="ARBA00022643"/>
    </source>
</evidence>
<gene>
    <name evidence="8" type="ORF">BJF95_16590</name>
</gene>
<keyword evidence="2 6" id="KW-0288">FMN</keyword>
<feature type="binding site" evidence="6">
    <location>
        <position position="101"/>
    </location>
    <ligand>
        <name>FMN</name>
        <dbReference type="ChEBI" id="CHEBI:58210"/>
    </ligand>
</feature>
<feature type="binding site" evidence="6">
    <location>
        <position position="155"/>
    </location>
    <ligand>
        <name>FMN</name>
        <dbReference type="ChEBI" id="CHEBI:58210"/>
    </ligand>
</feature>
<name>A0A1Q8ZX43_9HYPH</name>
<evidence type="ECO:0000256" key="4">
    <source>
        <dbReference type="ARBA" id="ARBA00023033"/>
    </source>
</evidence>
<dbReference type="AlphaFoldDB" id="A0A1Q8ZX43"/>
<evidence type="ECO:0000259" key="7">
    <source>
        <dbReference type="Pfam" id="PF00296"/>
    </source>
</evidence>
<evidence type="ECO:0000256" key="3">
    <source>
        <dbReference type="ARBA" id="ARBA00023002"/>
    </source>
</evidence>
<dbReference type="PANTHER" id="PTHR30011">
    <property type="entry name" value="ALKANESULFONATE MONOOXYGENASE-RELATED"/>
    <property type="match status" value="1"/>
</dbReference>
<protein>
    <submittedName>
        <fullName evidence="8">Nitrilotriacetate monooxygenase</fullName>
    </submittedName>
</protein>
<dbReference type="SUPFAM" id="SSF51679">
    <property type="entry name" value="Bacterial luciferase-like"/>
    <property type="match status" value="1"/>
</dbReference>
<proteinExistence type="inferred from homology"/>
<accession>A0A1Q8ZX43</accession>
<feature type="domain" description="Luciferase-like" evidence="7">
    <location>
        <begin position="23"/>
        <end position="389"/>
    </location>
</feature>
<sequence length="455" mass="50144">MARTDTLKLGTFVYTFGFNPAAWRHPDADVQGANKIDHLLNVAKISEAAKFDFMFLADSPAAAIGDADALARSPTKMNRFEPLSLISALSVLTEKLGFVATASTSYYEPYNIARLFASIDHLSGGRACWNVVTSDHDETGYNYGFEGLPPHAERYERGSEFVDVVFGLWDSFEPDALVLDKAKGLYHDKDKLHTLNHKGKHFQVRGPLNIAASPQGRPVIAQAGGSEAGMELAARTAEIVFSLASNLERNKAFADNIKSRMAKYGRSTNDLKLMPGLVVNVGETKAEAQAKVDFLIDNLHPDVGRWMLGEFLEADLSGVALDQPFPLERLPTEPKGSKAMFEWLRDFIMEGHTVGELIRFYAEKSTGNGITGTPTEIADFMEEWFQAGAADGFILMLPTLPASLNDFVKLVLPELRRRGLFREEYEGKTLRENLGLSMPVNRYAAARNGGIAKET</sequence>
<dbReference type="CDD" id="cd01095">
    <property type="entry name" value="Nitrilotriacetate_monoxgenase"/>
    <property type="match status" value="1"/>
</dbReference>
<evidence type="ECO:0000256" key="6">
    <source>
        <dbReference type="PIRSR" id="PIRSR000337-1"/>
    </source>
</evidence>
<dbReference type="InterPro" id="IPR051260">
    <property type="entry name" value="Diverse_substr_monoxygenases"/>
</dbReference>
<reference evidence="8 9" key="1">
    <citation type="submission" date="2016-09" db="EMBL/GenBank/DDBJ databases">
        <title>Rhizobium oryziradicis sp. nov., isolated from the root of rice.</title>
        <authorList>
            <person name="Zhao J."/>
            <person name="Zhang X."/>
        </authorList>
    </citation>
    <scope>NUCLEOTIDE SEQUENCE [LARGE SCALE GENOMIC DNA]</scope>
    <source>
        <strain evidence="8 9">N19</strain>
    </source>
</reference>
<dbReference type="InterPro" id="IPR016215">
    <property type="entry name" value="NTA_MOA"/>
</dbReference>
<evidence type="ECO:0000313" key="8">
    <source>
        <dbReference type="EMBL" id="OLP46599.1"/>
    </source>
</evidence>
<keyword evidence="1 6" id="KW-0285">Flavoprotein</keyword>
<evidence type="ECO:0000256" key="1">
    <source>
        <dbReference type="ARBA" id="ARBA00022630"/>
    </source>
</evidence>
<dbReference type="EMBL" id="MKIM01000020">
    <property type="protein sequence ID" value="OLP46599.1"/>
    <property type="molecule type" value="Genomic_DNA"/>
</dbReference>
<evidence type="ECO:0000256" key="5">
    <source>
        <dbReference type="ARBA" id="ARBA00033748"/>
    </source>
</evidence>
<dbReference type="PANTHER" id="PTHR30011:SF16">
    <property type="entry name" value="C2H2 FINGER DOMAIN TRANSCRIPTION FACTOR (EUROFUNG)-RELATED"/>
    <property type="match status" value="1"/>
</dbReference>
<dbReference type="GO" id="GO:0004497">
    <property type="term" value="F:monooxygenase activity"/>
    <property type="evidence" value="ECO:0007669"/>
    <property type="project" value="UniProtKB-KW"/>
</dbReference>
<dbReference type="RefSeq" id="WP_075637877.1">
    <property type="nucleotide sequence ID" value="NZ_MKIM01000020.1"/>
</dbReference>
<comment type="caution">
    <text evidence="8">The sequence shown here is derived from an EMBL/GenBank/DDBJ whole genome shotgun (WGS) entry which is preliminary data.</text>
</comment>
<dbReference type="OrthoDB" id="9779442at2"/>
<organism evidence="8 9">
    <name type="scientific">Rhizobium oryziradicis</name>
    <dbReference type="NCBI Taxonomy" id="1867956"/>
    <lineage>
        <taxon>Bacteria</taxon>
        <taxon>Pseudomonadati</taxon>
        <taxon>Pseudomonadota</taxon>
        <taxon>Alphaproteobacteria</taxon>
        <taxon>Hyphomicrobiales</taxon>
        <taxon>Rhizobiaceae</taxon>
        <taxon>Rhizobium/Agrobacterium group</taxon>
        <taxon>Rhizobium</taxon>
    </lineage>
</organism>
<dbReference type="InterPro" id="IPR011251">
    <property type="entry name" value="Luciferase-like_dom"/>
</dbReference>
<keyword evidence="4 8" id="KW-0503">Monooxygenase</keyword>
<feature type="binding site" evidence="6">
    <location>
        <position position="226"/>
    </location>
    <ligand>
        <name>FMN</name>
        <dbReference type="ChEBI" id="CHEBI:58210"/>
    </ligand>
</feature>
<dbReference type="Gene3D" id="3.20.20.30">
    <property type="entry name" value="Luciferase-like domain"/>
    <property type="match status" value="1"/>
</dbReference>
<dbReference type="PIRSF" id="PIRSF000337">
    <property type="entry name" value="NTA_MOA"/>
    <property type="match status" value="1"/>
</dbReference>